<evidence type="ECO:0000313" key="2">
    <source>
        <dbReference type="Proteomes" id="UP001054821"/>
    </source>
</evidence>
<evidence type="ECO:0000313" key="1">
    <source>
        <dbReference type="EMBL" id="KAI5347619.1"/>
    </source>
</evidence>
<name>A0AAD4ZJ14_PRUDU</name>
<sequence length="103" mass="11763">MWRRASRQIKRLLAVERTGLHHQAYSSFHATSKMKGKKVIVSDVCQVSDTHRAWLEFQSGNWVGSCHDTPYIELNTGRNCFSLKENRYHGLGALNESSNNANE</sequence>
<reference evidence="1 2" key="1">
    <citation type="journal article" date="2022" name="G3 (Bethesda)">
        <title>Whole-genome sequence and methylome profiling of the almond [Prunus dulcis (Mill.) D.A. Webb] cultivar 'Nonpareil'.</title>
        <authorList>
            <person name="D'Amico-Willman K.M."/>
            <person name="Ouma W.Z."/>
            <person name="Meulia T."/>
            <person name="Sideli G.M."/>
            <person name="Gradziel T.M."/>
            <person name="Fresnedo-Ramirez J."/>
        </authorList>
    </citation>
    <scope>NUCLEOTIDE SEQUENCE [LARGE SCALE GENOMIC DNA]</scope>
    <source>
        <strain evidence="1">Clone GOH B32 T37-40</strain>
    </source>
</reference>
<dbReference type="EMBL" id="JAJFAZ020000001">
    <property type="protein sequence ID" value="KAI5347619.1"/>
    <property type="molecule type" value="Genomic_DNA"/>
</dbReference>
<accession>A0AAD4ZJ14</accession>
<proteinExistence type="predicted"/>
<dbReference type="Proteomes" id="UP001054821">
    <property type="component" value="Chromosome 1"/>
</dbReference>
<comment type="caution">
    <text evidence="1">The sequence shown here is derived from an EMBL/GenBank/DDBJ whole genome shotgun (WGS) entry which is preliminary data.</text>
</comment>
<keyword evidence="2" id="KW-1185">Reference proteome</keyword>
<organism evidence="1 2">
    <name type="scientific">Prunus dulcis</name>
    <name type="common">Almond</name>
    <name type="synonym">Amygdalus dulcis</name>
    <dbReference type="NCBI Taxonomy" id="3755"/>
    <lineage>
        <taxon>Eukaryota</taxon>
        <taxon>Viridiplantae</taxon>
        <taxon>Streptophyta</taxon>
        <taxon>Embryophyta</taxon>
        <taxon>Tracheophyta</taxon>
        <taxon>Spermatophyta</taxon>
        <taxon>Magnoliopsida</taxon>
        <taxon>eudicotyledons</taxon>
        <taxon>Gunneridae</taxon>
        <taxon>Pentapetalae</taxon>
        <taxon>rosids</taxon>
        <taxon>fabids</taxon>
        <taxon>Rosales</taxon>
        <taxon>Rosaceae</taxon>
        <taxon>Amygdaloideae</taxon>
        <taxon>Amygdaleae</taxon>
        <taxon>Prunus</taxon>
    </lineage>
</organism>
<gene>
    <name evidence="1" type="ORF">L3X38_000506</name>
</gene>
<dbReference type="AlphaFoldDB" id="A0AAD4ZJ14"/>
<protein>
    <submittedName>
        <fullName evidence="1">Uncharacterized protein</fullName>
    </submittedName>
</protein>